<feature type="region of interest" description="Disordered" evidence="6">
    <location>
        <begin position="51"/>
        <end position="103"/>
    </location>
</feature>
<dbReference type="PANTHER" id="PTHR46481">
    <property type="entry name" value="ZINC FINGER BED DOMAIN-CONTAINING PROTEIN 4"/>
    <property type="match status" value="1"/>
</dbReference>
<evidence type="ECO:0000256" key="3">
    <source>
        <dbReference type="ARBA" id="ARBA00022771"/>
    </source>
</evidence>
<dbReference type="Proteomes" id="UP000807025">
    <property type="component" value="Unassembled WGS sequence"/>
</dbReference>
<keyword evidence="5" id="KW-0539">Nucleus</keyword>
<keyword evidence="4" id="KW-0862">Zinc</keyword>
<keyword evidence="2" id="KW-0479">Metal-binding</keyword>
<feature type="region of interest" description="Disordered" evidence="6">
    <location>
        <begin position="1"/>
        <end position="33"/>
    </location>
</feature>
<dbReference type="OrthoDB" id="3259181at2759"/>
<dbReference type="InterPro" id="IPR052035">
    <property type="entry name" value="ZnF_BED_domain_contain"/>
</dbReference>
<reference evidence="7" key="1">
    <citation type="submission" date="2020-11" db="EMBL/GenBank/DDBJ databases">
        <authorList>
            <consortium name="DOE Joint Genome Institute"/>
            <person name="Ahrendt S."/>
            <person name="Riley R."/>
            <person name="Andreopoulos W."/>
            <person name="Labutti K."/>
            <person name="Pangilinan J."/>
            <person name="Ruiz-Duenas F.J."/>
            <person name="Barrasa J.M."/>
            <person name="Sanchez-Garcia M."/>
            <person name="Camarero S."/>
            <person name="Miyauchi S."/>
            <person name="Serrano A."/>
            <person name="Linde D."/>
            <person name="Babiker R."/>
            <person name="Drula E."/>
            <person name="Ayuso-Fernandez I."/>
            <person name="Pacheco R."/>
            <person name="Padilla G."/>
            <person name="Ferreira P."/>
            <person name="Barriuso J."/>
            <person name="Kellner H."/>
            <person name="Castanera R."/>
            <person name="Alfaro M."/>
            <person name="Ramirez L."/>
            <person name="Pisabarro A.G."/>
            <person name="Kuo A."/>
            <person name="Tritt A."/>
            <person name="Lipzen A."/>
            <person name="He G."/>
            <person name="Yan M."/>
            <person name="Ng V."/>
            <person name="Cullen D."/>
            <person name="Martin F."/>
            <person name="Rosso M.-N."/>
            <person name="Henrissat B."/>
            <person name="Hibbett D."/>
            <person name="Martinez A.T."/>
            <person name="Grigoriev I.V."/>
        </authorList>
    </citation>
    <scope>NUCLEOTIDE SEQUENCE</scope>
    <source>
        <strain evidence="7">ATCC 90797</strain>
    </source>
</reference>
<evidence type="ECO:0000256" key="6">
    <source>
        <dbReference type="SAM" id="MobiDB-lite"/>
    </source>
</evidence>
<evidence type="ECO:0000313" key="7">
    <source>
        <dbReference type="EMBL" id="KAF9494850.1"/>
    </source>
</evidence>
<gene>
    <name evidence="7" type="ORF">BDN71DRAFT_1507353</name>
</gene>
<dbReference type="GO" id="GO:0005634">
    <property type="term" value="C:nucleus"/>
    <property type="evidence" value="ECO:0007669"/>
    <property type="project" value="UniProtKB-SubCell"/>
</dbReference>
<proteinExistence type="predicted"/>
<evidence type="ECO:0000256" key="4">
    <source>
        <dbReference type="ARBA" id="ARBA00022833"/>
    </source>
</evidence>
<name>A0A9P5ZY75_PLEER</name>
<comment type="caution">
    <text evidence="7">The sequence shown here is derived from an EMBL/GenBank/DDBJ whole genome shotgun (WGS) entry which is preliminary data.</text>
</comment>
<dbReference type="PANTHER" id="PTHR46481:SF10">
    <property type="entry name" value="ZINC FINGER BED DOMAIN-CONTAINING PROTEIN 39"/>
    <property type="match status" value="1"/>
</dbReference>
<organism evidence="7 8">
    <name type="scientific">Pleurotus eryngii</name>
    <name type="common">Boletus of the steppes</name>
    <dbReference type="NCBI Taxonomy" id="5323"/>
    <lineage>
        <taxon>Eukaryota</taxon>
        <taxon>Fungi</taxon>
        <taxon>Dikarya</taxon>
        <taxon>Basidiomycota</taxon>
        <taxon>Agaricomycotina</taxon>
        <taxon>Agaricomycetes</taxon>
        <taxon>Agaricomycetidae</taxon>
        <taxon>Agaricales</taxon>
        <taxon>Pleurotineae</taxon>
        <taxon>Pleurotaceae</taxon>
        <taxon>Pleurotus</taxon>
    </lineage>
</organism>
<keyword evidence="8" id="KW-1185">Reference proteome</keyword>
<comment type="subcellular location">
    <subcellularLocation>
        <location evidence="1">Nucleus</location>
    </subcellularLocation>
</comment>
<accession>A0A9P5ZY75</accession>
<protein>
    <submittedName>
        <fullName evidence="7">Uncharacterized protein</fullName>
    </submittedName>
</protein>
<dbReference type="AlphaFoldDB" id="A0A9P5ZY75"/>
<evidence type="ECO:0000256" key="5">
    <source>
        <dbReference type="ARBA" id="ARBA00023242"/>
    </source>
</evidence>
<evidence type="ECO:0000256" key="1">
    <source>
        <dbReference type="ARBA" id="ARBA00004123"/>
    </source>
</evidence>
<keyword evidence="3" id="KW-0863">Zinc-finger</keyword>
<feature type="compositionally biased region" description="Low complexity" evidence="6">
    <location>
        <begin position="20"/>
        <end position="31"/>
    </location>
</feature>
<sequence length="347" mass="39051">MTHSDAMVVDANTSDSDFISNPSGDDSNSDSTGIILNSEFADNLPMKLVPQILKSRPRSKVTTKPSPVKRAAVNGDGSVPPKNRQMSRASSENNSDFDAAQESKDKRCNPIYYFYVMLIENPEGTSVTGSKYYKSIHTGKVLQITARMNYSLNGLTNHLKNNVPMMYKLYEVLKARQPALPTEKEKAIASRTKKLSPRGMAKFLQGLKKSDGSISAAFLAQVEKAKGPFNQKEFKQLLIEWIIACNQQFEEVEHPQLRQLLEYTHHSVKPLHIPHRTTIKTHVMKMGKDKIDDIKKMFQLCICFTDLGLKELNRKVSISLDAWTSSNHYAFLAIVAHYVMNDGHICK</sequence>
<evidence type="ECO:0000256" key="2">
    <source>
        <dbReference type="ARBA" id="ARBA00022723"/>
    </source>
</evidence>
<dbReference type="GO" id="GO:0008270">
    <property type="term" value="F:zinc ion binding"/>
    <property type="evidence" value="ECO:0007669"/>
    <property type="project" value="UniProtKB-KW"/>
</dbReference>
<dbReference type="EMBL" id="MU154568">
    <property type="protein sequence ID" value="KAF9494850.1"/>
    <property type="molecule type" value="Genomic_DNA"/>
</dbReference>
<evidence type="ECO:0000313" key="8">
    <source>
        <dbReference type="Proteomes" id="UP000807025"/>
    </source>
</evidence>
<feature type="compositionally biased region" description="Polar residues" evidence="6">
    <location>
        <begin position="84"/>
        <end position="96"/>
    </location>
</feature>